<dbReference type="Gene3D" id="3.30.70.660">
    <property type="entry name" value="Pseudouridine synthase I, catalytic domain, C-terminal subdomain"/>
    <property type="match status" value="1"/>
</dbReference>
<evidence type="ECO:0000313" key="7">
    <source>
        <dbReference type="EMBL" id="ALP70263.1"/>
    </source>
</evidence>
<comment type="caution">
    <text evidence="4">Lacks conserved residue(s) required for the propagation of feature annotation.</text>
</comment>
<dbReference type="GO" id="GO:0031119">
    <property type="term" value="P:tRNA pseudouridine synthesis"/>
    <property type="evidence" value="ECO:0007669"/>
    <property type="project" value="UniProtKB-UniRule"/>
</dbReference>
<comment type="similarity">
    <text evidence="1 4 5">Belongs to the tRNA pseudouridine synthase TruA family.</text>
</comment>
<evidence type="ECO:0000256" key="5">
    <source>
        <dbReference type="RuleBase" id="RU003792"/>
    </source>
</evidence>
<name>A0A654MFW2_9FLAO</name>
<keyword evidence="2 4" id="KW-0819">tRNA processing</keyword>
<evidence type="ECO:0000256" key="2">
    <source>
        <dbReference type="ARBA" id="ARBA00022694"/>
    </source>
</evidence>
<keyword evidence="7" id="KW-0456">Lyase</keyword>
<dbReference type="SUPFAM" id="SSF55120">
    <property type="entry name" value="Pseudouridine synthase"/>
    <property type="match status" value="1"/>
</dbReference>
<dbReference type="GeneID" id="75050350"/>
<dbReference type="InterPro" id="IPR020094">
    <property type="entry name" value="TruA/RsuA/RluB/E/F_N"/>
</dbReference>
<dbReference type="Pfam" id="PF01416">
    <property type="entry name" value="PseudoU_synth_1"/>
    <property type="match status" value="1"/>
</dbReference>
<dbReference type="CDD" id="cd02570">
    <property type="entry name" value="PseudoU_synth_EcTruA"/>
    <property type="match status" value="1"/>
</dbReference>
<dbReference type="GO" id="GO:0003723">
    <property type="term" value="F:RNA binding"/>
    <property type="evidence" value="ECO:0007669"/>
    <property type="project" value="InterPro"/>
</dbReference>
<dbReference type="FunFam" id="3.30.70.580:FF:000001">
    <property type="entry name" value="tRNA pseudouridine synthase A"/>
    <property type="match status" value="1"/>
</dbReference>
<evidence type="ECO:0000256" key="3">
    <source>
        <dbReference type="ARBA" id="ARBA00023235"/>
    </source>
</evidence>
<dbReference type="GO" id="GO:0016829">
    <property type="term" value="F:lyase activity"/>
    <property type="evidence" value="ECO:0007669"/>
    <property type="project" value="UniProtKB-KW"/>
</dbReference>
<dbReference type="PANTHER" id="PTHR11142">
    <property type="entry name" value="PSEUDOURIDYLATE SYNTHASE"/>
    <property type="match status" value="1"/>
</dbReference>
<feature type="active site" description="Nucleophile" evidence="4">
    <location>
        <position position="51"/>
    </location>
</feature>
<evidence type="ECO:0000313" key="8">
    <source>
        <dbReference type="Proteomes" id="UP000055698"/>
    </source>
</evidence>
<dbReference type="Gene3D" id="3.30.70.580">
    <property type="entry name" value="Pseudouridine synthase I, catalytic domain, N-terminal subdomain"/>
    <property type="match status" value="1"/>
</dbReference>
<dbReference type="NCBIfam" id="TIGR00071">
    <property type="entry name" value="hisT_truA"/>
    <property type="match status" value="1"/>
</dbReference>
<dbReference type="AlphaFoldDB" id="A0A654MFW2"/>
<dbReference type="GO" id="GO:0160147">
    <property type="term" value="F:tRNA pseudouridine(38-40) synthase activity"/>
    <property type="evidence" value="ECO:0007669"/>
    <property type="project" value="UniProtKB-EC"/>
</dbReference>
<dbReference type="EC" id="5.4.99.12" evidence="4"/>
<feature type="binding site" evidence="4">
    <location>
        <position position="111"/>
    </location>
    <ligand>
        <name>substrate</name>
    </ligand>
</feature>
<evidence type="ECO:0000256" key="4">
    <source>
        <dbReference type="HAMAP-Rule" id="MF_00171"/>
    </source>
</evidence>
<gene>
    <name evidence="4" type="primary">truA</name>
    <name evidence="7" type="ORF">ASU30_207</name>
</gene>
<dbReference type="PIRSF" id="PIRSF001430">
    <property type="entry name" value="tRNA_psdUrid_synth"/>
    <property type="match status" value="1"/>
</dbReference>
<keyword evidence="3 4" id="KW-0413">Isomerase</keyword>
<sequence>MKFFLEITYHGASFYGWQIQKKNISVQETIENCLSFLLKKSIKIIGAGRTDTGVHAIQMFAHFDFYEKTILLYRNILFKLNSFLPLNIKIINIFPVKKTIHARFTAISRVYEYRISLGKNPFYLDRSWQWLSKKKIKLNTLNKGAKILKRYKNYISFCKTNCNYNICHIYNAKWYIKNKILYFNIEANRYLRNMIRSIVGTIIELGIGKITIKDFINIFYAKDRNLAGISAPAKGLFLTKINYPLNINLI</sequence>
<comment type="catalytic activity">
    <reaction evidence="4 5">
        <text>uridine(38/39/40) in tRNA = pseudouridine(38/39/40) in tRNA</text>
        <dbReference type="Rhea" id="RHEA:22376"/>
        <dbReference type="Rhea" id="RHEA-COMP:10085"/>
        <dbReference type="Rhea" id="RHEA-COMP:10087"/>
        <dbReference type="ChEBI" id="CHEBI:65314"/>
        <dbReference type="ChEBI" id="CHEBI:65315"/>
        <dbReference type="EC" id="5.4.99.12"/>
    </reaction>
</comment>
<dbReference type="InterPro" id="IPR020095">
    <property type="entry name" value="PsdUridine_synth_TruA_C"/>
</dbReference>
<dbReference type="RefSeq" id="WP_020931600.1">
    <property type="nucleotide sequence ID" value="NZ_CP013212.1"/>
</dbReference>
<reference evidence="7 8" key="2">
    <citation type="journal article" date="2016" name="Genome Announc.">
        <title>Complete Genome Sequences of the Obligate Symbionts 'Candidatus Sulcia muelleri' and 'Ca. Nasuia deltocephalinicola' from the Pestiferous Leafhopper Macrosteles quadripunctulatus (Hemiptera: Cicadellidae).</title>
        <authorList>
            <person name="Bennett G.M."/>
            <person name="Abba S."/>
            <person name="Kube M."/>
            <person name="Marzachi C."/>
        </authorList>
    </citation>
    <scope>NUCLEOTIDE SEQUENCE [LARGE SCALE GENOMIC DNA]</scope>
    <source>
        <strain evidence="7 8">PUNC</strain>
    </source>
</reference>
<dbReference type="InterPro" id="IPR001406">
    <property type="entry name" value="PsdUridine_synth_TruA"/>
</dbReference>
<evidence type="ECO:0000256" key="1">
    <source>
        <dbReference type="ARBA" id="ARBA00009375"/>
    </source>
</evidence>
<accession>A0A654MFW2</accession>
<comment type="subunit">
    <text evidence="4">Homodimer.</text>
</comment>
<proteinExistence type="inferred from homology"/>
<comment type="function">
    <text evidence="4">Formation of pseudouridine at positions 38, 39 and 40 in the anticodon stem and loop of transfer RNAs.</text>
</comment>
<evidence type="ECO:0000259" key="6">
    <source>
        <dbReference type="Pfam" id="PF01416"/>
    </source>
</evidence>
<organism evidence="7 8">
    <name type="scientific">Candidatus Karelsulcia muelleri</name>
    <dbReference type="NCBI Taxonomy" id="336810"/>
    <lineage>
        <taxon>Bacteria</taxon>
        <taxon>Pseudomonadati</taxon>
        <taxon>Bacteroidota</taxon>
        <taxon>Flavobacteriia</taxon>
        <taxon>Flavobacteriales</taxon>
        <taxon>Candidatus Karelsulcia</taxon>
    </lineage>
</organism>
<dbReference type="InterPro" id="IPR020103">
    <property type="entry name" value="PsdUridine_synth_cat_dom_sf"/>
</dbReference>
<dbReference type="PANTHER" id="PTHR11142:SF0">
    <property type="entry name" value="TRNA PSEUDOURIDINE SYNTHASE-LIKE 1"/>
    <property type="match status" value="1"/>
</dbReference>
<feature type="domain" description="Pseudouridine synthase I TruA alpha/beta" evidence="6">
    <location>
        <begin position="155"/>
        <end position="244"/>
    </location>
</feature>
<dbReference type="InterPro" id="IPR020097">
    <property type="entry name" value="PsdUridine_synth_TruA_a/b_dom"/>
</dbReference>
<dbReference type="EMBL" id="CP013212">
    <property type="protein sequence ID" value="ALP70263.1"/>
    <property type="molecule type" value="Genomic_DNA"/>
</dbReference>
<dbReference type="Proteomes" id="UP000055698">
    <property type="component" value="Chromosome"/>
</dbReference>
<protein>
    <recommendedName>
        <fullName evidence="4">tRNA pseudouridine synthase A</fullName>
        <ecNumber evidence="4">5.4.99.12</ecNumber>
    </recommendedName>
    <alternativeName>
        <fullName evidence="4">tRNA pseudouridine(38-40) synthase</fullName>
    </alternativeName>
    <alternativeName>
        <fullName evidence="4">tRNA pseudouridylate synthase I</fullName>
    </alternativeName>
    <alternativeName>
        <fullName evidence="4">tRNA-uridine isomerase I</fullName>
    </alternativeName>
</protein>
<dbReference type="HAMAP" id="MF_00171">
    <property type="entry name" value="TruA"/>
    <property type="match status" value="1"/>
</dbReference>
<reference evidence="8" key="1">
    <citation type="submission" date="2015-11" db="EMBL/GenBank/DDBJ databases">
        <title>Complete genome sequences of the obligate symbionts Candidatus Sulcia muelleri and Candidatus Nasuia deltocephalinicola from the pestiferous leafhopper, Macrosteles quadripunctulatus (Hemiptera: Cicadellidae).</title>
        <authorList>
            <person name="Bennett G.M."/>
            <person name="Abba S."/>
            <person name="Kube M."/>
            <person name="Marzachi C."/>
        </authorList>
    </citation>
    <scope>NUCLEOTIDE SEQUENCE [LARGE SCALE GENOMIC DNA]</scope>
    <source>
        <strain evidence="8">PUNC</strain>
    </source>
</reference>